<dbReference type="PANTHER" id="PTHR37519:SF1">
    <property type="entry name" value="DIHYDROXYBIPHENYL DIOXYGENASE DOMAIN-CONTAINING PROTEIN"/>
    <property type="match status" value="1"/>
</dbReference>
<dbReference type="PANTHER" id="PTHR37519">
    <property type="match status" value="1"/>
</dbReference>
<dbReference type="Gene3D" id="3.10.180.10">
    <property type="entry name" value="2,3-Dihydroxybiphenyl 1,2-Dioxygenase, domain 1"/>
    <property type="match status" value="1"/>
</dbReference>
<sequence length="337" mass="38958">MMNKIKFEELAVEFLEKLFKTLADSKIEIAPHWDIDHLCYRVDSLDRYEELKTQFLTFGHLLIESDVNGRPIATFKLNSPIVFKEWSIDVVELPAPKPSKPTKEGFEHIEVVCDESFSDLEIKYKHLKLDLGGLKKDFNQEFEVDLGERNLKFHHMSLESVIRVEENKKIFGALEESKILKNFKKYMPFVAGTFPLGVYTEQSDLDILMYATDLNELSSELKREYGHLEGFTSEQLSVDGLETLIVNFNLYKVPFEIFAQDKVVPKQKAYLHFQIEERLLKLGGEKLKKTVIEKRKNGLKTEPAFATGLGIKVDAYNELLLLQKVADSQLRKFLESI</sequence>
<dbReference type="InterPro" id="IPR025365">
    <property type="entry name" value="DUF4269"/>
</dbReference>
<dbReference type="InterPro" id="IPR029068">
    <property type="entry name" value="Glyas_Bleomycin-R_OHBP_Dase"/>
</dbReference>
<evidence type="ECO:0000313" key="1">
    <source>
        <dbReference type="EMBL" id="MEA9356066.1"/>
    </source>
</evidence>
<comment type="caution">
    <text evidence="1">The sequence shown here is derived from an EMBL/GenBank/DDBJ whole genome shotgun (WGS) entry which is preliminary data.</text>
</comment>
<dbReference type="SUPFAM" id="SSF54593">
    <property type="entry name" value="Glyoxalase/Bleomycin resistance protein/Dihydroxybiphenyl dioxygenase"/>
    <property type="match status" value="1"/>
</dbReference>
<proteinExistence type="predicted"/>
<gene>
    <name evidence="1" type="ORF">SHI21_07635</name>
</gene>
<dbReference type="EMBL" id="JAYGJQ010000001">
    <property type="protein sequence ID" value="MEA9356066.1"/>
    <property type="molecule type" value="Genomic_DNA"/>
</dbReference>
<dbReference type="Proteomes" id="UP001302274">
    <property type="component" value="Unassembled WGS sequence"/>
</dbReference>
<organism evidence="1 2">
    <name type="scientific">Bacteriovorax antarcticus</name>
    <dbReference type="NCBI Taxonomy" id="3088717"/>
    <lineage>
        <taxon>Bacteria</taxon>
        <taxon>Pseudomonadati</taxon>
        <taxon>Bdellovibrionota</taxon>
        <taxon>Bacteriovoracia</taxon>
        <taxon>Bacteriovoracales</taxon>
        <taxon>Bacteriovoracaceae</taxon>
        <taxon>Bacteriovorax</taxon>
    </lineage>
</organism>
<evidence type="ECO:0000313" key="2">
    <source>
        <dbReference type="Proteomes" id="UP001302274"/>
    </source>
</evidence>
<name>A0ABU5VSM9_9BACT</name>
<reference evidence="1 2" key="1">
    <citation type="submission" date="2023-11" db="EMBL/GenBank/DDBJ databases">
        <title>A Novel Polar Bacteriovorax (B. antarcticus) Isolated from the Biocrust in Antarctica.</title>
        <authorList>
            <person name="Mun W."/>
            <person name="Choi S.Y."/>
            <person name="Mitchell R.J."/>
        </authorList>
    </citation>
    <scope>NUCLEOTIDE SEQUENCE [LARGE SCALE GENOMIC DNA]</scope>
    <source>
        <strain evidence="1 2">PP10</strain>
    </source>
</reference>
<accession>A0ABU5VSM9</accession>
<keyword evidence="2" id="KW-1185">Reference proteome</keyword>
<dbReference type="Pfam" id="PF06185">
    <property type="entry name" value="YecM"/>
    <property type="match status" value="1"/>
</dbReference>
<protein>
    <submittedName>
        <fullName evidence="1">VOC family protein</fullName>
    </submittedName>
</protein>
<dbReference type="RefSeq" id="WP_323575740.1">
    <property type="nucleotide sequence ID" value="NZ_JAYGJQ010000001.1"/>
</dbReference>
<dbReference type="InterPro" id="IPR010393">
    <property type="entry name" value="DUF991_YecM-like"/>
</dbReference>
<dbReference type="Pfam" id="PF14091">
    <property type="entry name" value="DUF4269"/>
    <property type="match status" value="1"/>
</dbReference>